<name>A0A2N6LBX0_9CYAN</name>
<gene>
    <name evidence="1" type="ORF">CEN46_16830</name>
</gene>
<evidence type="ECO:0000313" key="2">
    <source>
        <dbReference type="Proteomes" id="UP000235081"/>
    </source>
</evidence>
<sequence>MRPCNLEISKQGRLSPFVINTLKRIMATTKKNPITDPDGSKAAARADRVARQKIKERFSNPLPSAQNTVEAVNSVVQNVASTAQTVSNGLNAVSNNFKAVRRVFDGGSELVTSSSDDSFAKAEQIAQGFGIADISPKELMGTDPYTADASIPEMTAAEANQHKLKIQRQNNALDVRMEKIKQGRKVVQLATENRRLIG</sequence>
<accession>A0A2N6LBX0</accession>
<comment type="caution">
    <text evidence="1">The sequence shown here is derived from an EMBL/GenBank/DDBJ whole genome shotgun (WGS) entry which is preliminary data.</text>
</comment>
<organism evidence="1 2">
    <name type="scientific">Fischerella thermalis CCMEE 5318</name>
    <dbReference type="NCBI Taxonomy" id="2019666"/>
    <lineage>
        <taxon>Bacteria</taxon>
        <taxon>Bacillati</taxon>
        <taxon>Cyanobacteriota</taxon>
        <taxon>Cyanophyceae</taxon>
        <taxon>Nostocales</taxon>
        <taxon>Hapalosiphonaceae</taxon>
        <taxon>Fischerella</taxon>
    </lineage>
</organism>
<evidence type="ECO:0000313" key="1">
    <source>
        <dbReference type="EMBL" id="PMB20273.1"/>
    </source>
</evidence>
<reference evidence="1 2" key="1">
    <citation type="submission" date="2017-07" db="EMBL/GenBank/DDBJ databases">
        <title>Genomes of Fischerella (Mastigocladus) sp. strains.</title>
        <authorList>
            <person name="Miller S.R."/>
        </authorList>
    </citation>
    <scope>NUCLEOTIDE SEQUENCE [LARGE SCALE GENOMIC DNA]</scope>
    <source>
        <strain evidence="1 2">CCMEE 5318</strain>
    </source>
</reference>
<feature type="non-terminal residue" evidence="1">
    <location>
        <position position="198"/>
    </location>
</feature>
<protein>
    <submittedName>
        <fullName evidence="1">Uncharacterized protein</fullName>
    </submittedName>
</protein>
<dbReference type="Proteomes" id="UP000235081">
    <property type="component" value="Unassembled WGS sequence"/>
</dbReference>
<proteinExistence type="predicted"/>
<dbReference type="AlphaFoldDB" id="A0A2N6LBX0"/>
<dbReference type="EMBL" id="NMQE01000526">
    <property type="protein sequence ID" value="PMB20273.1"/>
    <property type="molecule type" value="Genomic_DNA"/>
</dbReference>